<dbReference type="Gramene" id="RZC82785">
    <property type="protein sequence ID" value="RZC82785"/>
    <property type="gene ID" value="C5167_045566"/>
</dbReference>
<gene>
    <name evidence="1" type="ORF">C5167_045566</name>
</gene>
<organism evidence="1 2">
    <name type="scientific">Papaver somniferum</name>
    <name type="common">Opium poppy</name>
    <dbReference type="NCBI Taxonomy" id="3469"/>
    <lineage>
        <taxon>Eukaryota</taxon>
        <taxon>Viridiplantae</taxon>
        <taxon>Streptophyta</taxon>
        <taxon>Embryophyta</taxon>
        <taxon>Tracheophyta</taxon>
        <taxon>Spermatophyta</taxon>
        <taxon>Magnoliopsida</taxon>
        <taxon>Ranunculales</taxon>
        <taxon>Papaveraceae</taxon>
        <taxon>Papaveroideae</taxon>
        <taxon>Papaver</taxon>
    </lineage>
</organism>
<dbReference type="AlphaFoldDB" id="A0A4Y7LF38"/>
<dbReference type="EMBL" id="CM010725">
    <property type="protein sequence ID" value="RZC82785.1"/>
    <property type="molecule type" value="Genomic_DNA"/>
</dbReference>
<dbReference type="Proteomes" id="UP000316621">
    <property type="component" value="Chromosome 11"/>
</dbReference>
<reference evidence="1 2" key="1">
    <citation type="journal article" date="2018" name="Science">
        <title>The opium poppy genome and morphinan production.</title>
        <authorList>
            <person name="Guo L."/>
            <person name="Winzer T."/>
            <person name="Yang X."/>
            <person name="Li Y."/>
            <person name="Ning Z."/>
            <person name="He Z."/>
            <person name="Teodor R."/>
            <person name="Lu Y."/>
            <person name="Bowser T.A."/>
            <person name="Graham I.A."/>
            <person name="Ye K."/>
        </authorList>
    </citation>
    <scope>NUCLEOTIDE SEQUENCE [LARGE SCALE GENOMIC DNA]</scope>
    <source>
        <strain evidence="2">cv. HN1</strain>
        <tissue evidence="1">Leaves</tissue>
    </source>
</reference>
<keyword evidence="2" id="KW-1185">Reference proteome</keyword>
<evidence type="ECO:0000313" key="2">
    <source>
        <dbReference type="Proteomes" id="UP000316621"/>
    </source>
</evidence>
<accession>A0A4Y7LF38</accession>
<dbReference type="STRING" id="3469.A0A4Y7LF38"/>
<sequence>MPYLVRERLFIGNINDSAEILQDDNTEFKFIVSLLNSTSISFFTEWRPSITINAKEIRKVFVGGSENASSTSQDDDSLGGKSQKLLYSLENAGKDLKLVRMAVPVRDMESENLLDYLEAYREDKTVNHKKCYVITILAQNH</sequence>
<proteinExistence type="predicted"/>
<name>A0A4Y7LF38_PAPSO</name>
<protein>
    <submittedName>
        <fullName evidence="1">Uncharacterized protein</fullName>
    </submittedName>
</protein>
<evidence type="ECO:0000313" key="1">
    <source>
        <dbReference type="EMBL" id="RZC82785.1"/>
    </source>
</evidence>